<comment type="caution">
    <text evidence="12">The sequence shown here is derived from an EMBL/GenBank/DDBJ whole genome shotgun (WGS) entry which is preliminary data.</text>
</comment>
<dbReference type="PROSITE" id="PS50059">
    <property type="entry name" value="FKBP_PPIASE"/>
    <property type="match status" value="1"/>
</dbReference>
<evidence type="ECO:0000256" key="4">
    <source>
        <dbReference type="ARBA" id="ARBA00022490"/>
    </source>
</evidence>
<dbReference type="SUPFAM" id="SSF54534">
    <property type="entry name" value="FKBP-like"/>
    <property type="match status" value="1"/>
</dbReference>
<evidence type="ECO:0000313" key="13">
    <source>
        <dbReference type="Proteomes" id="UP000053961"/>
    </source>
</evidence>
<evidence type="ECO:0000313" key="14">
    <source>
        <dbReference type="Proteomes" id="UP000057043"/>
    </source>
</evidence>
<comment type="catalytic activity">
    <reaction evidence="1 8 9">
        <text>[protein]-peptidylproline (omega=180) = [protein]-peptidylproline (omega=0)</text>
        <dbReference type="Rhea" id="RHEA:16237"/>
        <dbReference type="Rhea" id="RHEA-COMP:10747"/>
        <dbReference type="Rhea" id="RHEA-COMP:10748"/>
        <dbReference type="ChEBI" id="CHEBI:83833"/>
        <dbReference type="ChEBI" id="CHEBI:83834"/>
        <dbReference type="EC" id="5.2.1.8"/>
    </reaction>
</comment>
<dbReference type="PANTHER" id="PTHR47861:SF3">
    <property type="entry name" value="FKBP-TYPE PEPTIDYL-PROLYL CIS-TRANS ISOMERASE SLYD"/>
    <property type="match status" value="1"/>
</dbReference>
<keyword evidence="4" id="KW-0963">Cytoplasm</keyword>
<protein>
    <recommendedName>
        <fullName evidence="9">Peptidyl-prolyl cis-trans isomerase</fullName>
        <ecNumber evidence="9">5.2.1.8</ecNumber>
    </recommendedName>
</protein>
<dbReference type="Pfam" id="PF00254">
    <property type="entry name" value="FKBP_C"/>
    <property type="match status" value="1"/>
</dbReference>
<evidence type="ECO:0000256" key="5">
    <source>
        <dbReference type="ARBA" id="ARBA00023110"/>
    </source>
</evidence>
<accession>A0A117MCA7</accession>
<comment type="subcellular location">
    <subcellularLocation>
        <location evidence="2">Cytoplasm</location>
    </subcellularLocation>
</comment>
<dbReference type="EC" id="5.2.1.8" evidence="9"/>
<organism evidence="12 13">
    <name type="scientific">Methanothrix harundinacea</name>
    <dbReference type="NCBI Taxonomy" id="301375"/>
    <lineage>
        <taxon>Archaea</taxon>
        <taxon>Methanobacteriati</taxon>
        <taxon>Methanobacteriota</taxon>
        <taxon>Stenosarchaea group</taxon>
        <taxon>Methanomicrobia</taxon>
        <taxon>Methanotrichales</taxon>
        <taxon>Methanotrichaceae</taxon>
        <taxon>Methanothrix</taxon>
    </lineage>
</organism>
<dbReference type="Gene3D" id="3.10.50.40">
    <property type="match status" value="1"/>
</dbReference>
<dbReference type="Proteomes" id="UP000053961">
    <property type="component" value="Unassembled WGS sequence"/>
</dbReference>
<comment type="similarity">
    <text evidence="3 9">Belongs to the FKBP-type PPIase family.</text>
</comment>
<evidence type="ECO:0000256" key="7">
    <source>
        <dbReference type="ARBA" id="ARBA00023235"/>
    </source>
</evidence>
<keyword evidence="7 8" id="KW-0413">Isomerase</keyword>
<dbReference type="EMBL" id="LGFT01000047">
    <property type="protein sequence ID" value="KUK43811.1"/>
    <property type="molecule type" value="Genomic_DNA"/>
</dbReference>
<gene>
    <name evidence="11" type="ORF">XD72_1834</name>
    <name evidence="12" type="ORF">XE07_1343</name>
</gene>
<evidence type="ECO:0000259" key="10">
    <source>
        <dbReference type="PROSITE" id="PS50059"/>
    </source>
</evidence>
<dbReference type="GO" id="GO:0003755">
    <property type="term" value="F:peptidyl-prolyl cis-trans isomerase activity"/>
    <property type="evidence" value="ECO:0007669"/>
    <property type="project" value="UniProtKB-UniRule"/>
</dbReference>
<dbReference type="InterPro" id="IPR046357">
    <property type="entry name" value="PPIase_dom_sf"/>
</dbReference>
<dbReference type="Proteomes" id="UP000057043">
    <property type="component" value="Unassembled WGS sequence"/>
</dbReference>
<evidence type="ECO:0000256" key="3">
    <source>
        <dbReference type="ARBA" id="ARBA00006577"/>
    </source>
</evidence>
<dbReference type="EMBL" id="LGHB01000019">
    <property type="protein sequence ID" value="KUK96157.1"/>
    <property type="molecule type" value="Genomic_DNA"/>
</dbReference>
<feature type="non-terminal residue" evidence="12">
    <location>
        <position position="119"/>
    </location>
</feature>
<name>A0A117MCA7_9EURY</name>
<dbReference type="GO" id="GO:0005737">
    <property type="term" value="C:cytoplasm"/>
    <property type="evidence" value="ECO:0007669"/>
    <property type="project" value="UniProtKB-SubCell"/>
</dbReference>
<evidence type="ECO:0000256" key="1">
    <source>
        <dbReference type="ARBA" id="ARBA00000971"/>
    </source>
</evidence>
<evidence type="ECO:0000313" key="11">
    <source>
        <dbReference type="EMBL" id="KUK43811.1"/>
    </source>
</evidence>
<evidence type="ECO:0000256" key="9">
    <source>
        <dbReference type="RuleBase" id="RU003915"/>
    </source>
</evidence>
<evidence type="ECO:0000256" key="6">
    <source>
        <dbReference type="ARBA" id="ARBA00023186"/>
    </source>
</evidence>
<dbReference type="AlphaFoldDB" id="A0A117MCA7"/>
<dbReference type="InterPro" id="IPR001179">
    <property type="entry name" value="PPIase_FKBP_dom"/>
</dbReference>
<dbReference type="GO" id="GO:0042026">
    <property type="term" value="P:protein refolding"/>
    <property type="evidence" value="ECO:0007669"/>
    <property type="project" value="UniProtKB-ARBA"/>
</dbReference>
<sequence>MKKAKEGDTVSLHYKGTFEDGTVFDSSETHGALKFTIGKGMVIPGFEEEVLGMKLGETKTVTIPPEKGYGPRKEELLIKINRTELPPDLDPVVGQRVEFSKDKQRLQLTVAEVTDDAVV</sequence>
<evidence type="ECO:0000313" key="12">
    <source>
        <dbReference type="EMBL" id="KUK96157.1"/>
    </source>
</evidence>
<evidence type="ECO:0000256" key="8">
    <source>
        <dbReference type="PROSITE-ProRule" id="PRU00277"/>
    </source>
</evidence>
<proteinExistence type="inferred from homology"/>
<evidence type="ECO:0000256" key="2">
    <source>
        <dbReference type="ARBA" id="ARBA00004496"/>
    </source>
</evidence>
<dbReference type="PANTHER" id="PTHR47861">
    <property type="entry name" value="FKBP-TYPE PEPTIDYL-PROLYL CIS-TRANS ISOMERASE SLYD"/>
    <property type="match status" value="1"/>
</dbReference>
<reference evidence="12" key="1">
    <citation type="journal article" date="2015" name="MBio">
        <title>Genome-resolved metagenomic analysis reveals roles for candidate phyla and other microbial community members in biogeochemical transformations in oil reservoirs.</title>
        <authorList>
            <person name="Hu P."/>
            <person name="Tom L."/>
            <person name="Singh A."/>
            <person name="Thomas B.C."/>
            <person name="Baker B.J."/>
            <person name="Piceno Y.M."/>
            <person name="Andersen G.L."/>
            <person name="Banfield J.F."/>
        </authorList>
    </citation>
    <scope>NUCLEOTIDE SEQUENCE [LARGE SCALE GENOMIC DNA]</scope>
    <source>
        <strain evidence="12">56_747</strain>
    </source>
</reference>
<feature type="domain" description="PPIase FKBP-type" evidence="10">
    <location>
        <begin position="7"/>
        <end position="88"/>
    </location>
</feature>
<keyword evidence="6" id="KW-0143">Chaperone</keyword>
<reference evidence="13 14" key="2">
    <citation type="journal article" date="2015" name="MBio">
        <title>Genome-Resolved Metagenomic Analysis Reveals Roles for Candidate Phyla and Other Microbial Community Members in Biogeochemical Transformations in Oil Reservoirs.</title>
        <authorList>
            <person name="Hu P."/>
            <person name="Tom L."/>
            <person name="Singh A."/>
            <person name="Thomas B.C."/>
            <person name="Baker B.J."/>
            <person name="Piceno Y.M."/>
            <person name="Andersen G.L."/>
            <person name="Banfield J.F."/>
        </authorList>
    </citation>
    <scope>NUCLEOTIDE SEQUENCE [LARGE SCALE GENOMIC DNA]</scope>
    <source>
        <strain evidence="11">57_489</strain>
    </source>
</reference>
<keyword evidence="5 8" id="KW-0697">Rotamase</keyword>